<evidence type="ECO:0000256" key="1">
    <source>
        <dbReference type="ARBA" id="ARBA00006974"/>
    </source>
</evidence>
<organism evidence="2 3">
    <name type="scientific">Flemingia macrophylla</name>
    <dbReference type="NCBI Taxonomy" id="520843"/>
    <lineage>
        <taxon>Eukaryota</taxon>
        <taxon>Viridiplantae</taxon>
        <taxon>Streptophyta</taxon>
        <taxon>Embryophyta</taxon>
        <taxon>Tracheophyta</taxon>
        <taxon>Spermatophyta</taxon>
        <taxon>Magnoliopsida</taxon>
        <taxon>eudicotyledons</taxon>
        <taxon>Gunneridae</taxon>
        <taxon>Pentapetalae</taxon>
        <taxon>rosids</taxon>
        <taxon>fabids</taxon>
        <taxon>Fabales</taxon>
        <taxon>Fabaceae</taxon>
        <taxon>Papilionoideae</taxon>
        <taxon>50 kb inversion clade</taxon>
        <taxon>NPAAA clade</taxon>
        <taxon>indigoferoid/millettioid clade</taxon>
        <taxon>Phaseoleae</taxon>
        <taxon>Flemingia</taxon>
    </lineage>
</organism>
<dbReference type="InterPro" id="IPR003676">
    <property type="entry name" value="SAUR_fam"/>
</dbReference>
<keyword evidence="3" id="KW-1185">Reference proteome</keyword>
<evidence type="ECO:0008006" key="4">
    <source>
        <dbReference type="Google" id="ProtNLM"/>
    </source>
</evidence>
<sequence>MRVVGGGMLKLKGVLERLQKSILMRRNKTSCSYYEDVKEGHFVVIAERGEVPKRFVVPLRCLNDPSFLRLLEKAAEEYGFDQHGALTIPCRPSELEMLLAHQWKNKTRNKF</sequence>
<dbReference type="EMBL" id="JBGMDY010000007">
    <property type="protein sequence ID" value="KAL2328569.1"/>
    <property type="molecule type" value="Genomic_DNA"/>
</dbReference>
<proteinExistence type="inferred from homology"/>
<dbReference type="AlphaFoldDB" id="A0ABD1LYI9"/>
<gene>
    <name evidence="2" type="ORF">Fmac_021996</name>
</gene>
<protein>
    <recommendedName>
        <fullName evidence="4">Small auxin up regulated protein</fullName>
    </recommendedName>
</protein>
<comment type="caution">
    <text evidence="2">The sequence shown here is derived from an EMBL/GenBank/DDBJ whole genome shotgun (WGS) entry which is preliminary data.</text>
</comment>
<dbReference type="PANTHER" id="PTHR31374">
    <property type="entry name" value="AUXIN-INDUCED PROTEIN-LIKE-RELATED"/>
    <property type="match status" value="1"/>
</dbReference>
<reference evidence="2 3" key="1">
    <citation type="submission" date="2024-08" db="EMBL/GenBank/DDBJ databases">
        <title>Insights into the chromosomal genome structure of Flemingia macrophylla.</title>
        <authorList>
            <person name="Ding Y."/>
            <person name="Zhao Y."/>
            <person name="Bi W."/>
            <person name="Wu M."/>
            <person name="Zhao G."/>
            <person name="Gong Y."/>
            <person name="Li W."/>
            <person name="Zhang P."/>
        </authorList>
    </citation>
    <scope>NUCLEOTIDE SEQUENCE [LARGE SCALE GENOMIC DNA]</scope>
    <source>
        <strain evidence="2">DYQJB</strain>
        <tissue evidence="2">Leaf</tissue>
    </source>
</reference>
<name>A0ABD1LYI9_9FABA</name>
<dbReference type="Proteomes" id="UP001603857">
    <property type="component" value="Unassembled WGS sequence"/>
</dbReference>
<dbReference type="Pfam" id="PF02519">
    <property type="entry name" value="Auxin_inducible"/>
    <property type="match status" value="1"/>
</dbReference>
<accession>A0ABD1LYI9</accession>
<dbReference type="PANTHER" id="PTHR31374:SF16">
    <property type="entry name" value="AUXIN-RESPONSIVE FAMILY PROTEIN"/>
    <property type="match status" value="1"/>
</dbReference>
<comment type="similarity">
    <text evidence="1">Belongs to the ARG7 family.</text>
</comment>
<evidence type="ECO:0000313" key="2">
    <source>
        <dbReference type="EMBL" id="KAL2328569.1"/>
    </source>
</evidence>
<evidence type="ECO:0000313" key="3">
    <source>
        <dbReference type="Proteomes" id="UP001603857"/>
    </source>
</evidence>